<dbReference type="InterPro" id="IPR009057">
    <property type="entry name" value="Homeodomain-like_sf"/>
</dbReference>
<feature type="domain" description="HTH araC/xylS-type" evidence="4">
    <location>
        <begin position="283"/>
        <end position="382"/>
    </location>
</feature>
<dbReference type="PROSITE" id="PS01124">
    <property type="entry name" value="HTH_ARAC_FAMILY_2"/>
    <property type="match status" value="1"/>
</dbReference>
<protein>
    <submittedName>
        <fullName evidence="5">DNA-binding transcriptional regulator</fullName>
    </submittedName>
</protein>
<dbReference type="CDD" id="cd01543">
    <property type="entry name" value="PBP1_XylR"/>
    <property type="match status" value="1"/>
</dbReference>
<name>A0ABV3ZN93_9BACT</name>
<dbReference type="EMBL" id="JAULBC010000011">
    <property type="protein sequence ID" value="MEX6690960.1"/>
    <property type="molecule type" value="Genomic_DNA"/>
</dbReference>
<dbReference type="SUPFAM" id="SSF46689">
    <property type="entry name" value="Homeodomain-like"/>
    <property type="match status" value="1"/>
</dbReference>
<dbReference type="Pfam" id="PF12833">
    <property type="entry name" value="HTH_18"/>
    <property type="match status" value="1"/>
</dbReference>
<dbReference type="PANTHER" id="PTHR30146">
    <property type="entry name" value="LACI-RELATED TRANSCRIPTIONAL REPRESSOR"/>
    <property type="match status" value="1"/>
</dbReference>
<evidence type="ECO:0000256" key="2">
    <source>
        <dbReference type="ARBA" id="ARBA00023125"/>
    </source>
</evidence>
<evidence type="ECO:0000256" key="3">
    <source>
        <dbReference type="ARBA" id="ARBA00023163"/>
    </source>
</evidence>
<dbReference type="GO" id="GO:0003677">
    <property type="term" value="F:DNA binding"/>
    <property type="evidence" value="ECO:0007669"/>
    <property type="project" value="UniProtKB-KW"/>
</dbReference>
<dbReference type="RefSeq" id="WP_369332376.1">
    <property type="nucleotide sequence ID" value="NZ_JAULBC010000011.1"/>
</dbReference>
<comment type="caution">
    <text evidence="5">The sequence shown here is derived from an EMBL/GenBank/DDBJ whole genome shotgun (WGS) entry which is preliminary data.</text>
</comment>
<keyword evidence="3" id="KW-0804">Transcription</keyword>
<evidence type="ECO:0000259" key="4">
    <source>
        <dbReference type="PROSITE" id="PS01124"/>
    </source>
</evidence>
<dbReference type="Gene3D" id="3.40.50.2300">
    <property type="match status" value="2"/>
</dbReference>
<sequence length="386" mass="44927">MKKRFKVAVLMDVSRAYDRDVLTGITNFNKIHDKFVFFFFSPRYVHNDNQAAIIKRLVKWRPDGVLTREVDGFKQMLKLNVPLIIFPHTNLYKNEINVWGDNHLIGQVSAEYFINRGYKSFGFLGFKGFQWSVEREKGFVEYVGKFGHSVNAFNFDNKNLLWEELPTKLVDWLKVFKNPTAIFSATDELNILLLEAAKNAGLKVPDDLSIMGVDNDALICETTNPTLSSIDHNAWQYGFQAAMILSRWMEHGERPDCNIICKPGTIVLRNSTNIMAIEDEQVRTALHYITNVAPSEDISVDDVVKVTTLSRRILEKRFQRLIKSSVLEEIKKARIQRIKYLLEYSELSILQIASELNFRNFDNITRYFKQFTGINPKEYRNQFRRD</sequence>
<dbReference type="Gene3D" id="1.10.10.60">
    <property type="entry name" value="Homeodomain-like"/>
    <property type="match status" value="1"/>
</dbReference>
<dbReference type="PANTHER" id="PTHR30146:SF24">
    <property type="entry name" value="XYLOSE OPERON REGULATORY PROTEIN"/>
    <property type="match status" value="1"/>
</dbReference>
<reference evidence="5 6" key="1">
    <citation type="submission" date="2023-07" db="EMBL/GenBank/DDBJ databases">
        <authorList>
            <person name="Lian W.-H."/>
        </authorList>
    </citation>
    <scope>NUCLEOTIDE SEQUENCE [LARGE SCALE GENOMIC DNA]</scope>
    <source>
        <strain evidence="5 6">SYSU DXS3180</strain>
    </source>
</reference>
<dbReference type="SMART" id="SM00342">
    <property type="entry name" value="HTH_ARAC"/>
    <property type="match status" value="1"/>
</dbReference>
<keyword evidence="1" id="KW-0805">Transcription regulation</keyword>
<dbReference type="Proteomes" id="UP001560573">
    <property type="component" value="Unassembled WGS sequence"/>
</dbReference>
<dbReference type="InterPro" id="IPR028082">
    <property type="entry name" value="Peripla_BP_I"/>
</dbReference>
<proteinExistence type="predicted"/>
<evidence type="ECO:0000256" key="1">
    <source>
        <dbReference type="ARBA" id="ARBA00023015"/>
    </source>
</evidence>
<keyword evidence="2 5" id="KW-0238">DNA-binding</keyword>
<accession>A0ABV3ZN93</accession>
<keyword evidence="6" id="KW-1185">Reference proteome</keyword>
<organism evidence="5 6">
    <name type="scientific">Danxiaibacter flavus</name>
    <dbReference type="NCBI Taxonomy" id="3049108"/>
    <lineage>
        <taxon>Bacteria</taxon>
        <taxon>Pseudomonadati</taxon>
        <taxon>Bacteroidota</taxon>
        <taxon>Chitinophagia</taxon>
        <taxon>Chitinophagales</taxon>
        <taxon>Chitinophagaceae</taxon>
        <taxon>Danxiaibacter</taxon>
    </lineage>
</organism>
<gene>
    <name evidence="5" type="ORF">QTN47_25855</name>
</gene>
<dbReference type="InterPro" id="IPR046335">
    <property type="entry name" value="LacI/GalR-like_sensor"/>
</dbReference>
<dbReference type="Pfam" id="PF13377">
    <property type="entry name" value="Peripla_BP_3"/>
    <property type="match status" value="1"/>
</dbReference>
<dbReference type="SUPFAM" id="SSF53822">
    <property type="entry name" value="Periplasmic binding protein-like I"/>
    <property type="match status" value="1"/>
</dbReference>
<evidence type="ECO:0000313" key="6">
    <source>
        <dbReference type="Proteomes" id="UP001560573"/>
    </source>
</evidence>
<dbReference type="InterPro" id="IPR018060">
    <property type="entry name" value="HTH_AraC"/>
</dbReference>
<evidence type="ECO:0000313" key="5">
    <source>
        <dbReference type="EMBL" id="MEX6690960.1"/>
    </source>
</evidence>